<gene>
    <name evidence="6" type="ORF">K933_07813</name>
</gene>
<dbReference type="Pfam" id="PF26438">
    <property type="entry name" value="DUF8108_N"/>
    <property type="match status" value="1"/>
</dbReference>
<keyword evidence="2" id="KW-0812">Transmembrane</keyword>
<dbReference type="eggNOG" id="arCOG09569">
    <property type="taxonomic scope" value="Archaea"/>
</dbReference>
<dbReference type="EMBL" id="ASGZ01000026">
    <property type="protein sequence ID" value="ESP88740.1"/>
    <property type="molecule type" value="Genomic_DNA"/>
</dbReference>
<evidence type="ECO:0000256" key="2">
    <source>
        <dbReference type="SAM" id="Phobius"/>
    </source>
</evidence>
<feature type="compositionally biased region" description="Basic and acidic residues" evidence="1">
    <location>
        <begin position="194"/>
        <end position="209"/>
    </location>
</feature>
<feature type="domain" description="DUF8108" evidence="4">
    <location>
        <begin position="191"/>
        <end position="257"/>
    </location>
</feature>
<dbReference type="RefSeq" id="WP_023394148.1">
    <property type="nucleotide sequence ID" value="NZ_ASGZ01000026.1"/>
</dbReference>
<dbReference type="AlphaFoldDB" id="V4HDE7"/>
<evidence type="ECO:0000313" key="7">
    <source>
        <dbReference type="Proteomes" id="UP000017840"/>
    </source>
</evidence>
<proteinExistence type="predicted"/>
<dbReference type="Pfam" id="PF13240">
    <property type="entry name" value="Zn_Ribbon_1"/>
    <property type="match status" value="1"/>
</dbReference>
<evidence type="ECO:0000259" key="5">
    <source>
        <dbReference type="Pfam" id="PF26438"/>
    </source>
</evidence>
<sequence>MTPSTSDPGAAASPTHCSACGARLSPGDAFCSQCGTEADSAEPGDADRAWLRRRVQDLEVAGWETEADHGDRVVLRKRGFGSVLPHVGLFLVSGGVLNVVYAAYRYTVGAPRREVRADGTELSYPDRDGDLRGKLLLAGAVLAGGVASGAAALVAFLLTGSLTVGVALGAVALVALLVPMLLVLALPDGEERKSASTFGRERTVSEEPVRNPPEPCAACGDRVHTGVRRQFDDRLYAGGLPLRTYREGENVYCRACAADRSDGDGAGETGEGEREPDVERELERLMG</sequence>
<feature type="compositionally biased region" description="Basic and acidic residues" evidence="1">
    <location>
        <begin position="271"/>
        <end position="287"/>
    </location>
</feature>
<dbReference type="InterPro" id="IPR058962">
    <property type="entry name" value="DUF8108_N"/>
</dbReference>
<feature type="transmembrane region" description="Helical" evidence="2">
    <location>
        <begin position="164"/>
        <end position="186"/>
    </location>
</feature>
<accession>V4HDE7</accession>
<feature type="region of interest" description="Disordered" evidence="1">
    <location>
        <begin position="194"/>
        <end position="213"/>
    </location>
</feature>
<keyword evidence="2" id="KW-0472">Membrane</keyword>
<feature type="region of interest" description="Disordered" evidence="1">
    <location>
        <begin position="259"/>
        <end position="287"/>
    </location>
</feature>
<feature type="domain" description="Zinc-ribbon" evidence="3">
    <location>
        <begin position="16"/>
        <end position="37"/>
    </location>
</feature>
<protein>
    <submittedName>
        <fullName evidence="6">Uncharacterized protein</fullName>
    </submittedName>
</protein>
<evidence type="ECO:0000256" key="1">
    <source>
        <dbReference type="SAM" id="MobiDB-lite"/>
    </source>
</evidence>
<feature type="domain" description="DUF8108" evidence="5">
    <location>
        <begin position="47"/>
        <end position="114"/>
    </location>
</feature>
<organism evidence="6 7">
    <name type="scientific">Candidatus Halobonum tyrrellensis G22</name>
    <dbReference type="NCBI Taxonomy" id="1324957"/>
    <lineage>
        <taxon>Archaea</taxon>
        <taxon>Methanobacteriati</taxon>
        <taxon>Methanobacteriota</taxon>
        <taxon>Stenosarchaea group</taxon>
        <taxon>Halobacteria</taxon>
        <taxon>Halobacteriales</taxon>
        <taxon>Haloferacaceae</taxon>
        <taxon>Candidatus Halobonum</taxon>
    </lineage>
</organism>
<dbReference type="InterPro" id="IPR026870">
    <property type="entry name" value="Zinc_ribbon_dom"/>
</dbReference>
<feature type="transmembrane region" description="Helical" evidence="2">
    <location>
        <begin position="83"/>
        <end position="104"/>
    </location>
</feature>
<keyword evidence="2" id="KW-1133">Transmembrane helix</keyword>
<name>V4HDE7_9EURY</name>
<comment type="caution">
    <text evidence="6">The sequence shown here is derived from an EMBL/GenBank/DDBJ whole genome shotgun (WGS) entry which is preliminary data.</text>
</comment>
<dbReference type="OrthoDB" id="53394at2157"/>
<dbReference type="Proteomes" id="UP000017840">
    <property type="component" value="Unassembled WGS sequence"/>
</dbReference>
<dbReference type="InterPro" id="IPR058421">
    <property type="entry name" value="DUF8108_C"/>
</dbReference>
<evidence type="ECO:0000313" key="6">
    <source>
        <dbReference type="EMBL" id="ESP88740.1"/>
    </source>
</evidence>
<reference evidence="6 7" key="1">
    <citation type="journal article" date="2013" name="Genome Announc.">
        <title>Draft Genome Sequence of 'Candidatus Halobonum tyrrellensis' Strain G22, Isolated from the Hypersaline Waters of Lake Tyrrell, Australia.</title>
        <authorList>
            <person name="Ugalde J.A."/>
            <person name="Narasingarao P."/>
            <person name="Kuo S."/>
            <person name="Podell S."/>
            <person name="Allen E.E."/>
        </authorList>
    </citation>
    <scope>NUCLEOTIDE SEQUENCE [LARGE SCALE GENOMIC DNA]</scope>
    <source>
        <strain evidence="6 7">G22</strain>
    </source>
</reference>
<feature type="transmembrane region" description="Helical" evidence="2">
    <location>
        <begin position="135"/>
        <end position="158"/>
    </location>
</feature>
<dbReference type="Pfam" id="PF26413">
    <property type="entry name" value="DUF8108"/>
    <property type="match status" value="1"/>
</dbReference>
<evidence type="ECO:0000259" key="4">
    <source>
        <dbReference type="Pfam" id="PF26413"/>
    </source>
</evidence>
<keyword evidence="7" id="KW-1185">Reference proteome</keyword>
<evidence type="ECO:0000259" key="3">
    <source>
        <dbReference type="Pfam" id="PF13240"/>
    </source>
</evidence>